<dbReference type="InterPro" id="IPR007055">
    <property type="entry name" value="BON_dom"/>
</dbReference>
<evidence type="ECO:0000313" key="3">
    <source>
        <dbReference type="Proteomes" id="UP000625283"/>
    </source>
</evidence>
<comment type="caution">
    <text evidence="2">The sequence shown here is derived from an EMBL/GenBank/DDBJ whole genome shotgun (WGS) entry which is preliminary data.</text>
</comment>
<name>A0ABS1QY77_9SPHI</name>
<dbReference type="PROSITE" id="PS51257">
    <property type="entry name" value="PROKAR_LIPOPROTEIN"/>
    <property type="match status" value="1"/>
</dbReference>
<dbReference type="PROSITE" id="PS50914">
    <property type="entry name" value="BON"/>
    <property type="match status" value="1"/>
</dbReference>
<evidence type="ECO:0000313" key="2">
    <source>
        <dbReference type="EMBL" id="MBL1407383.1"/>
    </source>
</evidence>
<gene>
    <name evidence="2" type="ORF">JKG61_01325</name>
</gene>
<keyword evidence="3" id="KW-1185">Reference proteome</keyword>
<accession>A0ABS1QY77</accession>
<evidence type="ECO:0000259" key="1">
    <source>
        <dbReference type="PROSITE" id="PS50914"/>
    </source>
</evidence>
<feature type="domain" description="BON" evidence="1">
    <location>
        <begin position="24"/>
        <end position="93"/>
    </location>
</feature>
<dbReference type="Gene3D" id="3.40.1520.20">
    <property type="match status" value="2"/>
</dbReference>
<dbReference type="Proteomes" id="UP000625283">
    <property type="component" value="Unassembled WGS sequence"/>
</dbReference>
<proteinExistence type="predicted"/>
<sequence>MSLRKVLSMFLVAGVVALGTISCKSKISDADLKAKVETAVNASPAVMVDVKDGVVTLTGTVGSEDERMALESSAKAADTKGVKSVINNITVQAPIEINTNDADLTAKIVDATKDFPTVKATVAEGVITVTGTLEQARVMVLKQSLDALNPKKVDMSALVVK</sequence>
<dbReference type="EMBL" id="JAERTY010000001">
    <property type="protein sequence ID" value="MBL1407383.1"/>
    <property type="molecule type" value="Genomic_DNA"/>
</dbReference>
<organism evidence="2 3">
    <name type="scientific">Sphingobacterium faecale</name>
    <dbReference type="NCBI Taxonomy" id="2803775"/>
    <lineage>
        <taxon>Bacteria</taxon>
        <taxon>Pseudomonadati</taxon>
        <taxon>Bacteroidota</taxon>
        <taxon>Sphingobacteriia</taxon>
        <taxon>Sphingobacteriales</taxon>
        <taxon>Sphingobacteriaceae</taxon>
        <taxon>Sphingobacterium</taxon>
    </lineage>
</organism>
<dbReference type="Pfam" id="PF04972">
    <property type="entry name" value="BON"/>
    <property type="match status" value="1"/>
</dbReference>
<protein>
    <submittedName>
        <fullName evidence="2">BON domain-containing protein</fullName>
    </submittedName>
</protein>
<reference evidence="2 3" key="1">
    <citation type="submission" date="2021-01" db="EMBL/GenBank/DDBJ databases">
        <title>C459-1 draft genome sequence.</title>
        <authorList>
            <person name="Zhang X.-F."/>
        </authorList>
    </citation>
    <scope>NUCLEOTIDE SEQUENCE [LARGE SCALE GENOMIC DNA]</scope>
    <source>
        <strain evidence="3">C459-1</strain>
    </source>
</reference>
<dbReference type="RefSeq" id="WP_202101193.1">
    <property type="nucleotide sequence ID" value="NZ_JAERTY010000001.1"/>
</dbReference>